<sequence>MQTFIHAFQAKRNADLATPSSGTSRRSFIKLMTTAGAGLTLGVHLPAFAASATDTTGAKFEPNAFIRISEDNTVTILIKHLEMGQGVTTGLATIAADELDADWALVSTEAAPANANLYNNLLFGPVQGTGGSTAIANSFMQLRVAGAKARTMLVSAAAKLWKVPASDISVSKNVVSHQASGKSASFGELAELAAMEAVPADDAVTLKKPDQFSLIGKTGTTRKDHGKSNGTATFTQDVQIEGMLTAVVAHPPSFGAKLISVDATDAKKSPGVVDVVQIPTGVAVVAKDFWSAKVGRDKLKLEWDRSAFTKSTDDLIKEYKTLADQKGLPARVEGDASGKLATADKVLEATYYFPFLAHAAMEPMNCVVLAEDDKCEMWYGAQLPTIDQFVAASILSIKPENIAINTVFAGGSFGRRANPQSDYVAETVMIANTQRGVPIKLVWTREDDMHAGYYRPMYVQKIRASLDDQGNVDAWEQRVVGQSIAAGTSFEDFMVKDGIDNSSVEGSSTLPYRIPHFAVELHTTKSPVPVLWWRSVGHTHNAFSTETFIDQLAHAAGKDPVAYRLNMLEGHPRLKGVLKLAAEKAGWDKPLPEGSARGIAVHESFRTFVAQVAEVSVKNGEIVVERVVCAVDCGVAINPSNIEAQMQGGIGFGLSQTLESEITLKDGAVVQSNFHDYKVLRFAQMPTIDVHIVPSAEPPTGVGEPGTPPIAPAVANAVYALTGQRLTDLPLRLAKS</sequence>
<name>A0A1I5JKF5_9GAMM</name>
<gene>
    <name evidence="2" type="ORF">SAMN03084138_00254</name>
</gene>
<dbReference type="Gene3D" id="3.90.1170.50">
    <property type="entry name" value="Aldehyde oxidase/xanthine dehydrogenase, a/b hammerhead"/>
    <property type="match status" value="1"/>
</dbReference>
<evidence type="ECO:0000259" key="1">
    <source>
        <dbReference type="SMART" id="SM01008"/>
    </source>
</evidence>
<dbReference type="InterPro" id="IPR046867">
    <property type="entry name" value="AldOxase/xan_DH_MoCoBD2"/>
</dbReference>
<organism evidence="2 3">
    <name type="scientific">Enterovibrio norvegicus DSM 15893</name>
    <dbReference type="NCBI Taxonomy" id="1121869"/>
    <lineage>
        <taxon>Bacteria</taxon>
        <taxon>Pseudomonadati</taxon>
        <taxon>Pseudomonadota</taxon>
        <taxon>Gammaproteobacteria</taxon>
        <taxon>Vibrionales</taxon>
        <taxon>Vibrionaceae</taxon>
        <taxon>Enterovibrio</taxon>
    </lineage>
</organism>
<accession>A0A1I5JKF5</accession>
<dbReference type="Proteomes" id="UP000182692">
    <property type="component" value="Unassembled WGS sequence"/>
</dbReference>
<evidence type="ECO:0000313" key="3">
    <source>
        <dbReference type="Proteomes" id="UP000182692"/>
    </source>
</evidence>
<dbReference type="SMART" id="SM01008">
    <property type="entry name" value="Ald_Xan_dh_C"/>
    <property type="match status" value="1"/>
</dbReference>
<dbReference type="SUPFAM" id="SSF56003">
    <property type="entry name" value="Molybdenum cofactor-binding domain"/>
    <property type="match status" value="2"/>
</dbReference>
<dbReference type="InterPro" id="IPR037165">
    <property type="entry name" value="AldOxase/xan_DH_Mopterin-bd_sf"/>
</dbReference>
<evidence type="ECO:0000313" key="2">
    <source>
        <dbReference type="EMBL" id="SFO73159.1"/>
    </source>
</evidence>
<dbReference type="GO" id="GO:0016491">
    <property type="term" value="F:oxidoreductase activity"/>
    <property type="evidence" value="ECO:0007669"/>
    <property type="project" value="InterPro"/>
</dbReference>
<protein>
    <submittedName>
        <fullName evidence="2">Isoquinoline 1-oxidoreductase, beta subunit</fullName>
    </submittedName>
</protein>
<dbReference type="OrthoDB" id="9767994at2"/>
<dbReference type="AlphaFoldDB" id="A0A1I5JKF5"/>
<dbReference type="GeneID" id="35873805"/>
<dbReference type="PIRSF" id="PIRSF036389">
    <property type="entry name" value="IOR_B"/>
    <property type="match status" value="1"/>
</dbReference>
<dbReference type="PROSITE" id="PS51318">
    <property type="entry name" value="TAT"/>
    <property type="match status" value="1"/>
</dbReference>
<dbReference type="Gene3D" id="3.30.365.10">
    <property type="entry name" value="Aldehyde oxidase/xanthine dehydrogenase, molybdopterin binding domain"/>
    <property type="match status" value="4"/>
</dbReference>
<dbReference type="InterPro" id="IPR012368">
    <property type="entry name" value="OxRdtase_Mopterin-bd_su_IorB"/>
</dbReference>
<dbReference type="STRING" id="1121869.SAMN03084138_00254"/>
<dbReference type="Pfam" id="PF20256">
    <property type="entry name" value="MoCoBD_2"/>
    <property type="match status" value="2"/>
</dbReference>
<dbReference type="EMBL" id="FOWR01000001">
    <property type="protein sequence ID" value="SFO73159.1"/>
    <property type="molecule type" value="Genomic_DNA"/>
</dbReference>
<dbReference type="PANTHER" id="PTHR47495">
    <property type="entry name" value="ALDEHYDE DEHYDROGENASE"/>
    <property type="match status" value="1"/>
</dbReference>
<dbReference type="InterPro" id="IPR008274">
    <property type="entry name" value="AldOxase/xan_DH_MoCoBD1"/>
</dbReference>
<dbReference type="InterPro" id="IPR052516">
    <property type="entry name" value="N-heterocyclic_Hydroxylase"/>
</dbReference>
<dbReference type="InterPro" id="IPR000674">
    <property type="entry name" value="Ald_Oxase/Xan_DH_a/b"/>
</dbReference>
<dbReference type="PANTHER" id="PTHR47495:SF2">
    <property type="entry name" value="ALDEHYDE DEHYDROGENASE"/>
    <property type="match status" value="1"/>
</dbReference>
<dbReference type="RefSeq" id="WP_074924967.1">
    <property type="nucleotide sequence ID" value="NZ_FOWR01000001.1"/>
</dbReference>
<dbReference type="InterPro" id="IPR006311">
    <property type="entry name" value="TAT_signal"/>
</dbReference>
<feature type="domain" description="Aldehyde oxidase/xanthine dehydrogenase a/b hammerhead" evidence="1">
    <location>
        <begin position="229"/>
        <end position="307"/>
    </location>
</feature>
<reference evidence="2 3" key="1">
    <citation type="submission" date="2016-10" db="EMBL/GenBank/DDBJ databases">
        <authorList>
            <person name="de Groot N.N."/>
        </authorList>
    </citation>
    <scope>NUCLEOTIDE SEQUENCE [LARGE SCALE GENOMIC DNA]</scope>
    <source>
        <strain evidence="2 3">DSM 15893</strain>
    </source>
</reference>
<proteinExistence type="predicted"/>
<dbReference type="Pfam" id="PF02738">
    <property type="entry name" value="MoCoBD_1"/>
    <property type="match status" value="1"/>
</dbReference>